<comment type="caution">
    <text evidence="1">The sequence shown here is derived from an EMBL/GenBank/DDBJ whole genome shotgun (WGS) entry which is preliminary data.</text>
</comment>
<dbReference type="OrthoDB" id="10445636at2759"/>
<evidence type="ECO:0000313" key="2">
    <source>
        <dbReference type="Proteomes" id="UP000663891"/>
    </source>
</evidence>
<dbReference type="Proteomes" id="UP000663891">
    <property type="component" value="Unassembled WGS sequence"/>
</dbReference>
<accession>A0A815VT27</accession>
<organism evidence="1 2">
    <name type="scientific">Adineta steineri</name>
    <dbReference type="NCBI Taxonomy" id="433720"/>
    <lineage>
        <taxon>Eukaryota</taxon>
        <taxon>Metazoa</taxon>
        <taxon>Spiralia</taxon>
        <taxon>Gnathifera</taxon>
        <taxon>Rotifera</taxon>
        <taxon>Eurotatoria</taxon>
        <taxon>Bdelloidea</taxon>
        <taxon>Adinetida</taxon>
        <taxon>Adinetidae</taxon>
        <taxon>Adineta</taxon>
    </lineage>
</organism>
<sequence length="47" mass="5635">MMKTQHKLNEDLISIIEWFRRLIHDLGQPLELNLSLTHVNEHQESIN</sequence>
<proteinExistence type="predicted"/>
<gene>
    <name evidence="1" type="ORF">VCS650_LOCUS43740</name>
</gene>
<name>A0A815VT27_9BILA</name>
<reference evidence="1" key="1">
    <citation type="submission" date="2021-02" db="EMBL/GenBank/DDBJ databases">
        <authorList>
            <person name="Nowell W R."/>
        </authorList>
    </citation>
    <scope>NUCLEOTIDE SEQUENCE</scope>
</reference>
<dbReference type="EMBL" id="CAJNON010004661">
    <property type="protein sequence ID" value="CAF1532153.1"/>
    <property type="molecule type" value="Genomic_DNA"/>
</dbReference>
<feature type="non-terminal residue" evidence="1">
    <location>
        <position position="47"/>
    </location>
</feature>
<protein>
    <submittedName>
        <fullName evidence="1">Uncharacterized protein</fullName>
    </submittedName>
</protein>
<dbReference type="AlphaFoldDB" id="A0A815VT27"/>
<evidence type="ECO:0000313" key="1">
    <source>
        <dbReference type="EMBL" id="CAF1532153.1"/>
    </source>
</evidence>